<protein>
    <submittedName>
        <fullName evidence="1">Uncharacterized protein</fullName>
    </submittedName>
</protein>
<dbReference type="Proteomes" id="UP000004903">
    <property type="component" value="Unassembled WGS sequence"/>
</dbReference>
<proteinExistence type="predicted"/>
<evidence type="ECO:0000313" key="2">
    <source>
        <dbReference type="Proteomes" id="UP000004903"/>
    </source>
</evidence>
<accession>G5QCP3</accession>
<name>G5QCP3_SALRU</name>
<dbReference type="EMBL" id="AFCT01000005">
    <property type="protein sequence ID" value="EHC96686.1"/>
    <property type="molecule type" value="Genomic_DNA"/>
</dbReference>
<comment type="caution">
    <text evidence="1">The sequence shown here is derived from an EMBL/GenBank/DDBJ whole genome shotgun (WGS) entry which is preliminary data.</text>
</comment>
<gene>
    <name evidence="1" type="ORF">LTSERUB_6746</name>
</gene>
<organism evidence="1 2">
    <name type="scientific">Salmonella enterica subsp. enterica serovar Rubislaw str. A4-653</name>
    <dbReference type="NCBI Taxonomy" id="913081"/>
    <lineage>
        <taxon>Bacteria</taxon>
        <taxon>Pseudomonadati</taxon>
        <taxon>Pseudomonadota</taxon>
        <taxon>Gammaproteobacteria</taxon>
        <taxon>Enterobacterales</taxon>
        <taxon>Enterobacteriaceae</taxon>
        <taxon>Salmonella</taxon>
    </lineage>
</organism>
<dbReference type="AlphaFoldDB" id="G5QCP3"/>
<dbReference type="PATRIC" id="fig|913081.3.peg.16"/>
<evidence type="ECO:0000313" key="1">
    <source>
        <dbReference type="EMBL" id="EHC96686.1"/>
    </source>
</evidence>
<reference evidence="1 2" key="1">
    <citation type="journal article" date="2011" name="BMC Genomics">
        <title>Genome sequencing reveals diversification of virulence factor content and possible host adaptation in distinct subpopulations of Salmonella enterica.</title>
        <authorList>
            <person name="den Bakker H.C."/>
            <person name="Moreno Switt A.I."/>
            <person name="Govoni G."/>
            <person name="Cummings C.A."/>
            <person name="Ranieri M.L."/>
            <person name="Degoricija L."/>
            <person name="Hoelzer K."/>
            <person name="Rodriguez-Rivera L.D."/>
            <person name="Brown S."/>
            <person name="Bolchacova E."/>
            <person name="Furtado M.R."/>
            <person name="Wiedmann M."/>
        </authorList>
    </citation>
    <scope>NUCLEOTIDE SEQUENCE [LARGE SCALE GENOMIC DNA]</scope>
    <source>
        <strain evidence="1 2">A4-653</strain>
    </source>
</reference>
<sequence length="40" mass="4630">MSFNIASSFHVSKTKCNNLKYFITGTSRALWRTYRKVSAD</sequence>